<sequence>MWADAGADDPRCTGSGAPGAPAELLSNGFPAGRALCPVCLRFIPLVGARFLDEHDTAGAASAQESLDRADWFNTHGWSEGPTGQQ</sequence>
<feature type="region of interest" description="Disordered" evidence="1">
    <location>
        <begin position="1"/>
        <end position="24"/>
    </location>
</feature>
<evidence type="ECO:0000256" key="1">
    <source>
        <dbReference type="SAM" id="MobiDB-lite"/>
    </source>
</evidence>
<gene>
    <name evidence="2" type="ORF">GCM10009807_20570</name>
</gene>
<evidence type="ECO:0000313" key="3">
    <source>
        <dbReference type="Proteomes" id="UP001500596"/>
    </source>
</evidence>
<proteinExistence type="predicted"/>
<dbReference type="Proteomes" id="UP001500596">
    <property type="component" value="Unassembled WGS sequence"/>
</dbReference>
<protein>
    <submittedName>
        <fullName evidence="2">Uncharacterized protein</fullName>
    </submittedName>
</protein>
<dbReference type="EMBL" id="BAAAPK010000001">
    <property type="protein sequence ID" value="GAA1676439.1"/>
    <property type="molecule type" value="Genomic_DNA"/>
</dbReference>
<organism evidence="2 3">
    <name type="scientific">Microbacterium lacus</name>
    <dbReference type="NCBI Taxonomy" id="415217"/>
    <lineage>
        <taxon>Bacteria</taxon>
        <taxon>Bacillati</taxon>
        <taxon>Actinomycetota</taxon>
        <taxon>Actinomycetes</taxon>
        <taxon>Micrococcales</taxon>
        <taxon>Microbacteriaceae</taxon>
        <taxon>Microbacterium</taxon>
    </lineage>
</organism>
<comment type="caution">
    <text evidence="2">The sequence shown here is derived from an EMBL/GenBank/DDBJ whole genome shotgun (WGS) entry which is preliminary data.</text>
</comment>
<name>A0ABN2GT80_9MICO</name>
<accession>A0ABN2GT80</accession>
<keyword evidence="3" id="KW-1185">Reference proteome</keyword>
<reference evidence="2 3" key="1">
    <citation type="journal article" date="2019" name="Int. J. Syst. Evol. Microbiol.">
        <title>The Global Catalogue of Microorganisms (GCM) 10K type strain sequencing project: providing services to taxonomists for standard genome sequencing and annotation.</title>
        <authorList>
            <consortium name="The Broad Institute Genomics Platform"/>
            <consortium name="The Broad Institute Genome Sequencing Center for Infectious Disease"/>
            <person name="Wu L."/>
            <person name="Ma J."/>
        </authorList>
    </citation>
    <scope>NUCLEOTIDE SEQUENCE [LARGE SCALE GENOMIC DNA]</scope>
    <source>
        <strain evidence="2 3">JCM 15575</strain>
    </source>
</reference>
<evidence type="ECO:0000313" key="2">
    <source>
        <dbReference type="EMBL" id="GAA1676439.1"/>
    </source>
</evidence>